<organism evidence="1">
    <name type="scientific">Rhizophora mucronata</name>
    <name type="common">Asiatic mangrove</name>
    <dbReference type="NCBI Taxonomy" id="61149"/>
    <lineage>
        <taxon>Eukaryota</taxon>
        <taxon>Viridiplantae</taxon>
        <taxon>Streptophyta</taxon>
        <taxon>Embryophyta</taxon>
        <taxon>Tracheophyta</taxon>
        <taxon>Spermatophyta</taxon>
        <taxon>Magnoliopsida</taxon>
        <taxon>eudicotyledons</taxon>
        <taxon>Gunneridae</taxon>
        <taxon>Pentapetalae</taxon>
        <taxon>rosids</taxon>
        <taxon>fabids</taxon>
        <taxon>Malpighiales</taxon>
        <taxon>Rhizophoraceae</taxon>
        <taxon>Rhizophora</taxon>
    </lineage>
</organism>
<sequence>MPRCPNAGWNYKNIRSVSEHYGIDSIGDVTNCVSIASRVLVKCFVFMV</sequence>
<dbReference type="EMBL" id="GGEC01090702">
    <property type="protein sequence ID" value="MBX71186.1"/>
    <property type="molecule type" value="Transcribed_RNA"/>
</dbReference>
<name>A0A2P2QW04_RHIMU</name>
<protein>
    <submittedName>
        <fullName evidence="1">Uncharacterized protein</fullName>
    </submittedName>
</protein>
<evidence type="ECO:0000313" key="1">
    <source>
        <dbReference type="EMBL" id="MBX71186.1"/>
    </source>
</evidence>
<accession>A0A2P2QW04</accession>
<dbReference type="AlphaFoldDB" id="A0A2P2QW04"/>
<reference evidence="1" key="1">
    <citation type="submission" date="2018-02" db="EMBL/GenBank/DDBJ databases">
        <title>Rhizophora mucronata_Transcriptome.</title>
        <authorList>
            <person name="Meera S.P."/>
            <person name="Sreeshan A."/>
            <person name="Augustine A."/>
        </authorList>
    </citation>
    <scope>NUCLEOTIDE SEQUENCE</scope>
    <source>
        <tissue evidence="1">Leaf</tissue>
    </source>
</reference>
<proteinExistence type="predicted"/>